<dbReference type="SUPFAM" id="SSF116726">
    <property type="entry name" value="TrkA C-terminal domain-like"/>
    <property type="match status" value="1"/>
</dbReference>
<dbReference type="EMBL" id="FMYP01000006">
    <property type="protein sequence ID" value="SDB88334.1"/>
    <property type="molecule type" value="Genomic_DNA"/>
</dbReference>
<dbReference type="InterPro" id="IPR036291">
    <property type="entry name" value="NAD(P)-bd_dom_sf"/>
</dbReference>
<feature type="domain" description="RCK N-terminal" evidence="1">
    <location>
        <begin position="3"/>
        <end position="118"/>
    </location>
</feature>
<evidence type="ECO:0000313" key="2">
    <source>
        <dbReference type="EMBL" id="SDB88334.1"/>
    </source>
</evidence>
<protein>
    <submittedName>
        <fullName evidence="2">Trk system potassium uptake protein TrkA</fullName>
    </submittedName>
</protein>
<organism evidence="2 3">
    <name type="scientific">Williamwhitmania taraxaci</name>
    <dbReference type="NCBI Taxonomy" id="1640674"/>
    <lineage>
        <taxon>Bacteria</taxon>
        <taxon>Pseudomonadati</taxon>
        <taxon>Bacteroidota</taxon>
        <taxon>Bacteroidia</taxon>
        <taxon>Bacteroidales</taxon>
        <taxon>Williamwhitmaniaceae</taxon>
        <taxon>Williamwhitmania</taxon>
    </lineage>
</organism>
<dbReference type="AlphaFoldDB" id="A0A1G6H2F4"/>
<dbReference type="Pfam" id="PF02254">
    <property type="entry name" value="TrkA_N"/>
    <property type="match status" value="1"/>
</dbReference>
<dbReference type="PANTHER" id="PTHR43833:SF7">
    <property type="entry name" value="KTR SYSTEM POTASSIUM UPTAKE PROTEIN C"/>
    <property type="match status" value="1"/>
</dbReference>
<name>A0A1G6H2F4_9BACT</name>
<dbReference type="RefSeq" id="WP_092435431.1">
    <property type="nucleotide sequence ID" value="NZ_FMYP01000006.1"/>
</dbReference>
<dbReference type="Proteomes" id="UP000199452">
    <property type="component" value="Unassembled WGS sequence"/>
</dbReference>
<dbReference type="SUPFAM" id="SSF51735">
    <property type="entry name" value="NAD(P)-binding Rossmann-fold domains"/>
    <property type="match status" value="1"/>
</dbReference>
<dbReference type="STRING" id="1640674.SAMN05216323_100625"/>
<evidence type="ECO:0000259" key="1">
    <source>
        <dbReference type="Pfam" id="PF02254"/>
    </source>
</evidence>
<dbReference type="OrthoDB" id="9776294at2"/>
<dbReference type="GO" id="GO:0006813">
    <property type="term" value="P:potassium ion transport"/>
    <property type="evidence" value="ECO:0007669"/>
    <property type="project" value="InterPro"/>
</dbReference>
<sequence length="228" mass="24891">MKVIILGLGNFGAALAIRMTQLGHEVIGVDNDAHRVEEIKEKVTSTICMDARELHDLKYLPLDDADAVLVAIGEDFGASVLITAQLKQLGVSRLIARSMSGLHRTVLEAIGVSDIFSPELEMAESFALKMELKNVNNVYHISQDYKIVESAVPKLMVNKPLSGIDFAASYDLNLIAVKRSEKVRNLIGMASTEQRLHSKLGPEFILLEGDVLVLAGSVDALKHLYAVL</sequence>
<dbReference type="PANTHER" id="PTHR43833">
    <property type="entry name" value="POTASSIUM CHANNEL PROTEIN 2-RELATED-RELATED"/>
    <property type="match status" value="1"/>
</dbReference>
<reference evidence="2 3" key="1">
    <citation type="submission" date="2016-09" db="EMBL/GenBank/DDBJ databases">
        <authorList>
            <person name="Capua I."/>
            <person name="De Benedictis P."/>
            <person name="Joannis T."/>
            <person name="Lombin L.H."/>
            <person name="Cattoli G."/>
        </authorList>
    </citation>
    <scope>NUCLEOTIDE SEQUENCE [LARGE SCALE GENOMIC DNA]</scope>
    <source>
        <strain evidence="2 3">A7P-90m</strain>
    </source>
</reference>
<accession>A0A1G6H2F4</accession>
<dbReference type="Gene3D" id="3.40.50.720">
    <property type="entry name" value="NAD(P)-binding Rossmann-like Domain"/>
    <property type="match status" value="1"/>
</dbReference>
<dbReference type="InterPro" id="IPR003148">
    <property type="entry name" value="RCK_N"/>
</dbReference>
<proteinExistence type="predicted"/>
<dbReference type="InterPro" id="IPR036721">
    <property type="entry name" value="RCK_C_sf"/>
</dbReference>
<evidence type="ECO:0000313" key="3">
    <source>
        <dbReference type="Proteomes" id="UP000199452"/>
    </source>
</evidence>
<dbReference type="Gene3D" id="3.30.70.1450">
    <property type="entry name" value="Regulator of K+ conductance, C-terminal domain"/>
    <property type="match status" value="1"/>
</dbReference>
<keyword evidence="3" id="KW-1185">Reference proteome</keyword>
<dbReference type="InterPro" id="IPR050721">
    <property type="entry name" value="Trk_Ktr_HKT_K-transport"/>
</dbReference>
<gene>
    <name evidence="2" type="ORF">SAMN05216323_100625</name>
</gene>